<feature type="region of interest" description="Disordered" evidence="1">
    <location>
        <begin position="192"/>
        <end position="255"/>
    </location>
</feature>
<proteinExistence type="predicted"/>
<feature type="transmembrane region" description="Helical" evidence="2">
    <location>
        <begin position="93"/>
        <end position="113"/>
    </location>
</feature>
<evidence type="ECO:0000256" key="1">
    <source>
        <dbReference type="SAM" id="MobiDB-lite"/>
    </source>
</evidence>
<protein>
    <submittedName>
        <fullName evidence="4">Uncharacterized protein</fullName>
    </submittedName>
</protein>
<keyword evidence="2" id="KW-1133">Transmembrane helix</keyword>
<reference evidence="4" key="1">
    <citation type="journal article" date="2023" name="DNA Res.">
        <title>Chromosome-level genome assembly of Phrynocephalus forsythii using third-generation DNA sequencing and Hi-C analysis.</title>
        <authorList>
            <person name="Qi Y."/>
            <person name="Zhao W."/>
            <person name="Zhao Y."/>
            <person name="Niu C."/>
            <person name="Cao S."/>
            <person name="Zhang Y."/>
        </authorList>
    </citation>
    <scope>NUCLEOTIDE SEQUENCE</scope>
    <source>
        <tissue evidence="4">Muscle</tissue>
    </source>
</reference>
<keyword evidence="5" id="KW-1185">Reference proteome</keyword>
<dbReference type="AlphaFoldDB" id="A0A9Q1AU56"/>
<evidence type="ECO:0000313" key="5">
    <source>
        <dbReference type="Proteomes" id="UP001142489"/>
    </source>
</evidence>
<gene>
    <name evidence="4" type="ORF">JRQ81_007517</name>
</gene>
<keyword evidence="2" id="KW-0472">Membrane</keyword>
<organism evidence="4 5">
    <name type="scientific">Phrynocephalus forsythii</name>
    <dbReference type="NCBI Taxonomy" id="171643"/>
    <lineage>
        <taxon>Eukaryota</taxon>
        <taxon>Metazoa</taxon>
        <taxon>Chordata</taxon>
        <taxon>Craniata</taxon>
        <taxon>Vertebrata</taxon>
        <taxon>Euteleostomi</taxon>
        <taxon>Lepidosauria</taxon>
        <taxon>Squamata</taxon>
        <taxon>Bifurcata</taxon>
        <taxon>Unidentata</taxon>
        <taxon>Episquamata</taxon>
        <taxon>Toxicofera</taxon>
        <taxon>Iguania</taxon>
        <taxon>Acrodonta</taxon>
        <taxon>Agamidae</taxon>
        <taxon>Agaminae</taxon>
        <taxon>Phrynocephalus</taxon>
    </lineage>
</organism>
<accession>A0A9Q1AU56</accession>
<sequence>MRATDPIRLCALLLLLLLLFLRPLDAAWTTREGGGCCRWPPGQDPDPLPGWCPGQPSLVGHPRCPRDAASLQASVTTPLGTTPPANDKPTPDWAAFFSFIAILVAITLGLIAWHYKERCCGLLESLCCPGSNLLENAASIELQMDNLPQSILVPLPPGLHPYIERIIRQGGENEAVQIDPLVIVESSEDNTASGSVVHGTLPSHAPEPGPPPDHTLDARPPSEAALGPGPLSDHTQELPVDTQPISTPGEEKLHS</sequence>
<comment type="caution">
    <text evidence="4">The sequence shown here is derived from an EMBL/GenBank/DDBJ whole genome shotgun (WGS) entry which is preliminary data.</text>
</comment>
<dbReference type="EMBL" id="JAPFRF010000015">
    <property type="protein sequence ID" value="KAJ7310567.1"/>
    <property type="molecule type" value="Genomic_DNA"/>
</dbReference>
<evidence type="ECO:0000256" key="2">
    <source>
        <dbReference type="SAM" id="Phobius"/>
    </source>
</evidence>
<name>A0A9Q1AU56_9SAUR</name>
<feature type="signal peptide" evidence="3">
    <location>
        <begin position="1"/>
        <end position="26"/>
    </location>
</feature>
<dbReference type="OrthoDB" id="10570381at2759"/>
<keyword evidence="2" id="KW-0812">Transmembrane</keyword>
<evidence type="ECO:0000256" key="3">
    <source>
        <dbReference type="SAM" id="SignalP"/>
    </source>
</evidence>
<keyword evidence="3" id="KW-0732">Signal</keyword>
<evidence type="ECO:0000313" key="4">
    <source>
        <dbReference type="EMBL" id="KAJ7310567.1"/>
    </source>
</evidence>
<dbReference type="Proteomes" id="UP001142489">
    <property type="component" value="Unassembled WGS sequence"/>
</dbReference>
<feature type="chain" id="PRO_5040332772" evidence="3">
    <location>
        <begin position="27"/>
        <end position="255"/>
    </location>
</feature>